<dbReference type="AlphaFoldDB" id="A0A9P0D8Y7"/>
<keyword evidence="16" id="KW-1185">Reference proteome</keyword>
<dbReference type="InterPro" id="IPR013087">
    <property type="entry name" value="Znf_C2H2_type"/>
</dbReference>
<dbReference type="OrthoDB" id="3533395at2759"/>
<dbReference type="GO" id="GO:0005634">
    <property type="term" value="C:nucleus"/>
    <property type="evidence" value="ECO:0007669"/>
    <property type="project" value="UniProtKB-SubCell"/>
</dbReference>
<keyword evidence="5 12" id="KW-0863">Zinc-finger</keyword>
<evidence type="ECO:0000256" key="1">
    <source>
        <dbReference type="ARBA" id="ARBA00004123"/>
    </source>
</evidence>
<dbReference type="EMBL" id="OV651820">
    <property type="protein sequence ID" value="CAH1114616.1"/>
    <property type="molecule type" value="Genomic_DNA"/>
</dbReference>
<reference evidence="15" key="1">
    <citation type="submission" date="2022-01" db="EMBL/GenBank/DDBJ databases">
        <authorList>
            <person name="King R."/>
        </authorList>
    </citation>
    <scope>NUCLEOTIDE SEQUENCE</scope>
</reference>
<feature type="region of interest" description="Disordered" evidence="13">
    <location>
        <begin position="126"/>
        <end position="145"/>
    </location>
</feature>
<evidence type="ECO:0000256" key="13">
    <source>
        <dbReference type="SAM" id="MobiDB-lite"/>
    </source>
</evidence>
<protein>
    <recommendedName>
        <fullName evidence="14">C2H2-type domain-containing protein</fullName>
    </recommendedName>
</protein>
<feature type="compositionally biased region" description="Polar residues" evidence="13">
    <location>
        <begin position="101"/>
        <end position="112"/>
    </location>
</feature>
<dbReference type="GO" id="GO:0010557">
    <property type="term" value="P:positive regulation of macromolecule biosynthetic process"/>
    <property type="evidence" value="ECO:0007669"/>
    <property type="project" value="UniProtKB-ARBA"/>
</dbReference>
<keyword evidence="6" id="KW-0862">Zinc</keyword>
<feature type="domain" description="C2H2-type" evidence="14">
    <location>
        <begin position="260"/>
        <end position="287"/>
    </location>
</feature>
<comment type="subcellular location">
    <subcellularLocation>
        <location evidence="1">Nucleus</location>
    </subcellularLocation>
</comment>
<evidence type="ECO:0000259" key="14">
    <source>
        <dbReference type="PROSITE" id="PS50157"/>
    </source>
</evidence>
<evidence type="ECO:0000256" key="11">
    <source>
        <dbReference type="ARBA" id="ARBA00023242"/>
    </source>
</evidence>
<accession>A0A9P0D8Y7</accession>
<feature type="domain" description="C2H2-type" evidence="14">
    <location>
        <begin position="202"/>
        <end position="229"/>
    </location>
</feature>
<sequence>MGTPGDKTGSIKEVVVKTEPELTPPAPSPQQPSPLTFPVQHTLSPSEQITIPHIGAKPEAFRQIELEQSKIEHYYVQTKYYPDQPTTSYSSKPKSFLSSSDQPGPSGLQTPKTKPVAFPVSPGRLKRARKLPAPEQQGTPQHRKIHQCPYCKKSFSTSEKLDKHEQTHTGSSPFKCDNCKKIFTSKFKLVRHALIHSDRKPFSCTVCDRTFHRKDHLKNHIKVHSPQKDVFICETCKKQYTSLLSYRKHLALHAAEEGNLTCQICRDTFENKEKILYHLKIHAGSRTVKNPNEKKFKCEVCGRKFFTRKDVRRHNVVHTGKRDFLCQYCPQRFGRKDHLVRHIKKSHNNKYRAEETVTTATTIKTEPKDPMIVPETLIKTEFPESSRLSNAPETFTSGDLGLPLIEGDLTPFLMSENLLTSVPLKDLGSTILEGIETAPVVSEMLITENIDASQGVLEEDEVLLKNPELLLLGTTGDKNLPLPGFSQTFQSPPPPGPPQ</sequence>
<evidence type="ECO:0000256" key="7">
    <source>
        <dbReference type="ARBA" id="ARBA00023015"/>
    </source>
</evidence>
<dbReference type="Pfam" id="PF00096">
    <property type="entry name" value="zf-C2H2"/>
    <property type="match status" value="5"/>
</dbReference>
<feature type="domain" description="C2H2-type" evidence="14">
    <location>
        <begin position="296"/>
        <end position="323"/>
    </location>
</feature>
<feature type="domain" description="C2H2-type" evidence="14">
    <location>
        <begin position="146"/>
        <end position="173"/>
    </location>
</feature>
<dbReference type="PROSITE" id="PS00028">
    <property type="entry name" value="ZINC_FINGER_C2H2_1"/>
    <property type="match status" value="7"/>
</dbReference>
<keyword evidence="9" id="KW-0010">Activator</keyword>
<keyword evidence="8" id="KW-0238">DNA-binding</keyword>
<dbReference type="GO" id="GO:0008270">
    <property type="term" value="F:zinc ion binding"/>
    <property type="evidence" value="ECO:0007669"/>
    <property type="project" value="UniProtKB-KW"/>
</dbReference>
<evidence type="ECO:0000256" key="9">
    <source>
        <dbReference type="ARBA" id="ARBA00023159"/>
    </source>
</evidence>
<evidence type="ECO:0000313" key="15">
    <source>
        <dbReference type="EMBL" id="CAH1114616.1"/>
    </source>
</evidence>
<dbReference type="PROSITE" id="PS50157">
    <property type="entry name" value="ZINC_FINGER_C2H2_2"/>
    <property type="match status" value="7"/>
</dbReference>
<keyword evidence="4" id="KW-0677">Repeat</keyword>
<dbReference type="SMART" id="SM00355">
    <property type="entry name" value="ZnF_C2H2"/>
    <property type="match status" value="7"/>
</dbReference>
<evidence type="ECO:0000256" key="10">
    <source>
        <dbReference type="ARBA" id="ARBA00023163"/>
    </source>
</evidence>
<feature type="domain" description="C2H2-type" evidence="14">
    <location>
        <begin position="174"/>
        <end position="201"/>
    </location>
</feature>
<keyword evidence="10" id="KW-0804">Transcription</keyword>
<feature type="region of interest" description="Disordered" evidence="13">
    <location>
        <begin position="1"/>
        <end position="48"/>
    </location>
</feature>
<dbReference type="GO" id="GO:0003677">
    <property type="term" value="F:DNA binding"/>
    <property type="evidence" value="ECO:0007669"/>
    <property type="project" value="UniProtKB-KW"/>
</dbReference>
<dbReference type="InterPro" id="IPR036236">
    <property type="entry name" value="Znf_C2H2_sf"/>
</dbReference>
<proteinExistence type="inferred from homology"/>
<dbReference type="PANTHER" id="PTHR16515">
    <property type="entry name" value="PR DOMAIN ZINC FINGER PROTEIN"/>
    <property type="match status" value="1"/>
</dbReference>
<feature type="compositionally biased region" description="Polar residues" evidence="13">
    <location>
        <begin position="39"/>
        <end position="48"/>
    </location>
</feature>
<keyword evidence="3" id="KW-0479">Metal-binding</keyword>
<dbReference type="SUPFAM" id="SSF57667">
    <property type="entry name" value="beta-beta-alpha zinc fingers"/>
    <property type="match status" value="4"/>
</dbReference>
<evidence type="ECO:0000256" key="5">
    <source>
        <dbReference type="ARBA" id="ARBA00022771"/>
    </source>
</evidence>
<feature type="region of interest" description="Disordered" evidence="13">
    <location>
        <begin position="82"/>
        <end position="120"/>
    </location>
</feature>
<gene>
    <name evidence="15" type="ORF">PSYICH_LOCUS14589</name>
</gene>
<evidence type="ECO:0000256" key="4">
    <source>
        <dbReference type="ARBA" id="ARBA00022737"/>
    </source>
</evidence>
<keyword evidence="11" id="KW-0539">Nucleus</keyword>
<name>A0A9P0D8Y7_9CUCU</name>
<comment type="similarity">
    <text evidence="2">Belongs to the krueppel C2H2-type zinc-finger protein family.</text>
</comment>
<evidence type="ECO:0000256" key="3">
    <source>
        <dbReference type="ARBA" id="ARBA00022723"/>
    </source>
</evidence>
<dbReference type="FunFam" id="3.30.160.60:FF:000032">
    <property type="entry name" value="Krueppel-like factor 4"/>
    <property type="match status" value="1"/>
</dbReference>
<evidence type="ECO:0000256" key="8">
    <source>
        <dbReference type="ARBA" id="ARBA00023125"/>
    </source>
</evidence>
<evidence type="ECO:0000313" key="16">
    <source>
        <dbReference type="Proteomes" id="UP001153636"/>
    </source>
</evidence>
<organism evidence="15 16">
    <name type="scientific">Psylliodes chrysocephalus</name>
    <dbReference type="NCBI Taxonomy" id="3402493"/>
    <lineage>
        <taxon>Eukaryota</taxon>
        <taxon>Metazoa</taxon>
        <taxon>Ecdysozoa</taxon>
        <taxon>Arthropoda</taxon>
        <taxon>Hexapoda</taxon>
        <taxon>Insecta</taxon>
        <taxon>Pterygota</taxon>
        <taxon>Neoptera</taxon>
        <taxon>Endopterygota</taxon>
        <taxon>Coleoptera</taxon>
        <taxon>Polyphaga</taxon>
        <taxon>Cucujiformia</taxon>
        <taxon>Chrysomeloidea</taxon>
        <taxon>Chrysomelidae</taxon>
        <taxon>Galerucinae</taxon>
        <taxon>Alticini</taxon>
        <taxon>Psylliodes</taxon>
    </lineage>
</organism>
<feature type="compositionally biased region" description="Pro residues" evidence="13">
    <location>
        <begin position="22"/>
        <end position="32"/>
    </location>
</feature>
<dbReference type="Gene3D" id="3.30.160.60">
    <property type="entry name" value="Classic Zinc Finger"/>
    <property type="match status" value="6"/>
</dbReference>
<evidence type="ECO:0000256" key="2">
    <source>
        <dbReference type="ARBA" id="ARBA00006991"/>
    </source>
</evidence>
<feature type="compositionally biased region" description="Low complexity" evidence="13">
    <location>
        <begin position="88"/>
        <end position="100"/>
    </location>
</feature>
<dbReference type="InterPro" id="IPR050331">
    <property type="entry name" value="Zinc_finger"/>
</dbReference>
<evidence type="ECO:0000256" key="12">
    <source>
        <dbReference type="PROSITE-ProRule" id="PRU00042"/>
    </source>
</evidence>
<dbReference type="Proteomes" id="UP001153636">
    <property type="component" value="Chromosome 8"/>
</dbReference>
<feature type="domain" description="C2H2-type" evidence="14">
    <location>
        <begin position="324"/>
        <end position="352"/>
    </location>
</feature>
<dbReference type="FunFam" id="3.30.160.60:FF:000256">
    <property type="entry name" value="PLAG1 like zinc finger 2"/>
    <property type="match status" value="1"/>
</dbReference>
<dbReference type="GO" id="GO:0010468">
    <property type="term" value="P:regulation of gene expression"/>
    <property type="evidence" value="ECO:0007669"/>
    <property type="project" value="TreeGrafter"/>
</dbReference>
<keyword evidence="7" id="KW-0805">Transcription regulation</keyword>
<feature type="domain" description="C2H2-type" evidence="14">
    <location>
        <begin position="231"/>
        <end position="258"/>
    </location>
</feature>
<dbReference type="PANTHER" id="PTHR16515:SF49">
    <property type="entry name" value="GASTRULA ZINC FINGER PROTEIN XLCGF49.1-LIKE-RELATED"/>
    <property type="match status" value="1"/>
</dbReference>
<evidence type="ECO:0000256" key="6">
    <source>
        <dbReference type="ARBA" id="ARBA00022833"/>
    </source>
</evidence>
<dbReference type="FunFam" id="3.30.160.60:FF:000231">
    <property type="entry name" value="PLAG1 like zinc finger 2"/>
    <property type="match status" value="1"/>
</dbReference>